<organism evidence="1 2">
    <name type="scientific">Fukomys damarensis</name>
    <name type="common">Damaraland mole rat</name>
    <name type="synonym">Cryptomys damarensis</name>
    <dbReference type="NCBI Taxonomy" id="885580"/>
    <lineage>
        <taxon>Eukaryota</taxon>
        <taxon>Metazoa</taxon>
        <taxon>Chordata</taxon>
        <taxon>Craniata</taxon>
        <taxon>Vertebrata</taxon>
        <taxon>Euteleostomi</taxon>
        <taxon>Mammalia</taxon>
        <taxon>Eutheria</taxon>
        <taxon>Euarchontoglires</taxon>
        <taxon>Glires</taxon>
        <taxon>Rodentia</taxon>
        <taxon>Hystricomorpha</taxon>
        <taxon>Bathyergidae</taxon>
        <taxon>Fukomys</taxon>
    </lineage>
</organism>
<evidence type="ECO:0000313" key="1">
    <source>
        <dbReference type="EMBL" id="KFO28663.1"/>
    </source>
</evidence>
<keyword evidence="2" id="KW-1185">Reference proteome</keyword>
<accession>A0A091DDV3</accession>
<protein>
    <submittedName>
        <fullName evidence="1">NACHT, LRR and PYD domains-containing protein 14</fullName>
    </submittedName>
</protein>
<gene>
    <name evidence="1" type="ORF">H920_09954</name>
</gene>
<sequence length="123" mass="13933">MTLELFGKLNLRDLREKAKAHNWTPGTMEKEVAEAEEALDEEAELSAGTEYKIRMKEKFHILDKNSLLGEPSDFHHGLSKEHQKLLEHLFDVEVETGQQIQIAVLQGAARVGKTVLIRKATLD</sequence>
<dbReference type="Proteomes" id="UP000028990">
    <property type="component" value="Unassembled WGS sequence"/>
</dbReference>
<evidence type="ECO:0000313" key="2">
    <source>
        <dbReference type="Proteomes" id="UP000028990"/>
    </source>
</evidence>
<proteinExistence type="predicted"/>
<dbReference type="AlphaFoldDB" id="A0A091DDV3"/>
<reference evidence="1 2" key="1">
    <citation type="submission" date="2013-11" db="EMBL/GenBank/DDBJ databases">
        <title>The Damaraland mole rat (Fukomys damarensis) genome and evolution of African mole rats.</title>
        <authorList>
            <person name="Gladyshev V.N."/>
            <person name="Fang X."/>
        </authorList>
    </citation>
    <scope>NUCLEOTIDE SEQUENCE [LARGE SCALE GENOMIC DNA]</scope>
    <source>
        <tissue evidence="1">Liver</tissue>
    </source>
</reference>
<name>A0A091DDV3_FUKDA</name>
<dbReference type="EMBL" id="KN122713">
    <property type="protein sequence ID" value="KFO28663.1"/>
    <property type="molecule type" value="Genomic_DNA"/>
</dbReference>